<evidence type="ECO:0000256" key="2">
    <source>
        <dbReference type="SAM" id="Phobius"/>
    </source>
</evidence>
<dbReference type="EMBL" id="MJGC01000043">
    <property type="protein sequence ID" value="OEJ75916.1"/>
    <property type="molecule type" value="Genomic_DNA"/>
</dbReference>
<feature type="region of interest" description="Disordered" evidence="1">
    <location>
        <begin position="165"/>
        <end position="229"/>
    </location>
</feature>
<organism evidence="3">
    <name type="scientific">Desertifilum tharense IPPAS B-1220</name>
    <dbReference type="NCBI Taxonomy" id="1781255"/>
    <lineage>
        <taxon>Bacteria</taxon>
        <taxon>Bacillati</taxon>
        <taxon>Cyanobacteriota</taxon>
        <taxon>Cyanophyceae</taxon>
        <taxon>Desertifilales</taxon>
        <taxon>Desertifilaceae</taxon>
        <taxon>Desertifilum</taxon>
    </lineage>
</organism>
<evidence type="ECO:0000313" key="3">
    <source>
        <dbReference type="EMBL" id="OEJ75916.1"/>
    </source>
</evidence>
<feature type="transmembrane region" description="Helical" evidence="2">
    <location>
        <begin position="236"/>
        <end position="257"/>
    </location>
</feature>
<proteinExistence type="predicted"/>
<gene>
    <name evidence="3" type="ORF">BH720_07385</name>
</gene>
<keyword evidence="2" id="KW-0472">Membrane</keyword>
<evidence type="ECO:0000256" key="1">
    <source>
        <dbReference type="SAM" id="MobiDB-lite"/>
    </source>
</evidence>
<protein>
    <recommendedName>
        <fullName evidence="4">PIN domain-containing protein</fullName>
    </recommendedName>
</protein>
<dbReference type="CDD" id="cd18710">
    <property type="entry name" value="PIN_VapC-like"/>
    <property type="match status" value="1"/>
</dbReference>
<evidence type="ECO:0008006" key="4">
    <source>
        <dbReference type="Google" id="ProtNLM"/>
    </source>
</evidence>
<keyword evidence="2" id="KW-0812">Transmembrane</keyword>
<feature type="compositionally biased region" description="Pro residues" evidence="1">
    <location>
        <begin position="182"/>
        <end position="197"/>
    </location>
</feature>
<accession>A0A1E5QMK7</accession>
<dbReference type="OrthoDB" id="570866at2"/>
<reference evidence="3" key="1">
    <citation type="submission" date="2016-09" db="EMBL/GenBank/DDBJ databases">
        <title>Draft genome of thermotolerant cyanobacterium Desertifilum sp. strain IPPAS B-1220.</title>
        <authorList>
            <person name="Sinetova M.A."/>
            <person name="Bolakhan K."/>
            <person name="Zayadan B.K."/>
            <person name="Mironov K.S."/>
            <person name="Ustinova V."/>
            <person name="Kupriyanova E.V."/>
            <person name="Sidorov R.A."/>
            <person name="Skrypnik A.N."/>
            <person name="Gogoleva N.E."/>
            <person name="Gogolev Y.V."/>
            <person name="Los D.A."/>
        </authorList>
    </citation>
    <scope>NUCLEOTIDE SEQUENCE [LARGE SCALE GENOMIC DNA]</scope>
    <source>
        <strain evidence="3">IPPAS B-1220</strain>
    </source>
</reference>
<comment type="caution">
    <text evidence="3">The sequence shown here is derived from an EMBL/GenBank/DDBJ whole genome shotgun (WGS) entry which is preliminary data.</text>
</comment>
<dbReference type="AlphaFoldDB" id="A0A1E5QMK7"/>
<name>A0A1E5QMK7_9CYAN</name>
<sequence length="283" mass="31232">MTLYLLFETSALMETSAREWQEYQTLGSAYLPQVVYDEIKFLSDRASDPRQEQTARAFIRFQVQNNWQITPASAPHPALAPPQGQGLSKKARLELITAQSAYGFSQIHPDRLVVFVSNTQPLLLRVQAIKAANLCGMTTAQLLQWSRTKQTPPFITQRLNLLNSTGIPTHSNGHSGGFPRGAAPPPQAPRTPPPHPARTPQVQPTRTIPRQSAGLSTPPPRPPSASRMGRNLSRSVTQVIGTILVLGAIAIAGGLFWRTIQPQSFNQFWNRQIQPILNPSPSR</sequence>
<feature type="compositionally biased region" description="Polar residues" evidence="1">
    <location>
        <begin position="205"/>
        <end position="215"/>
    </location>
</feature>
<dbReference type="InterPro" id="IPR049931">
    <property type="entry name" value="PIN_VapC-like"/>
</dbReference>
<dbReference type="RefSeq" id="WP_069966534.1">
    <property type="nucleotide sequence ID" value="NZ_CM124774.1"/>
</dbReference>
<keyword evidence="2" id="KW-1133">Transmembrane helix</keyword>
<dbReference type="STRING" id="1781255.BH720_07385"/>